<dbReference type="RefSeq" id="WP_172193213.1">
    <property type="nucleotide sequence ID" value="NZ_CAWPPK010000150.1"/>
</dbReference>
<organism evidence="1 2">
    <name type="scientific">Microcoleus asticus IPMA8</name>
    <dbReference type="NCBI Taxonomy" id="2563858"/>
    <lineage>
        <taxon>Bacteria</taxon>
        <taxon>Bacillati</taxon>
        <taxon>Cyanobacteriota</taxon>
        <taxon>Cyanophyceae</taxon>
        <taxon>Oscillatoriophycideae</taxon>
        <taxon>Oscillatoriales</taxon>
        <taxon>Microcoleaceae</taxon>
        <taxon>Microcoleus</taxon>
        <taxon>Microcoleus asticus</taxon>
    </lineage>
</organism>
<evidence type="ECO:0008006" key="3">
    <source>
        <dbReference type="Google" id="ProtNLM"/>
    </source>
</evidence>
<reference evidence="1 2" key="1">
    <citation type="journal article" date="2020" name="Sci. Rep.">
        <title>A novel cyanobacterial geosmin producer, revising GeoA distribution and dispersion patterns in Bacteria.</title>
        <authorList>
            <person name="Churro C."/>
            <person name="Semedo-Aguiar A.P."/>
            <person name="Silva A.D."/>
            <person name="Pereira-Leal J.B."/>
            <person name="Leite R.B."/>
        </authorList>
    </citation>
    <scope>NUCLEOTIDE SEQUENCE [LARGE SCALE GENOMIC DNA]</scope>
    <source>
        <strain evidence="1 2">IPMA8</strain>
    </source>
</reference>
<gene>
    <name evidence="1" type="ORF">E5S67_06267</name>
</gene>
<accession>A0ABX2D770</accession>
<dbReference type="Proteomes" id="UP000702425">
    <property type="component" value="Unassembled WGS sequence"/>
</dbReference>
<sequence length="126" mass="14055">MTKIVMVSGSRSIADIRLGLESLNRIMDLKFSIILGDASGVDKLVQEYLRNSNYLDVKVYFALWSGNGKPRNVTGFQTVGIPGSYVERDKMMCSVCDYGLALWDGISRGTKDNIDRTKGKTKIIRI</sequence>
<proteinExistence type="predicted"/>
<evidence type="ECO:0000313" key="2">
    <source>
        <dbReference type="Proteomes" id="UP000702425"/>
    </source>
</evidence>
<protein>
    <recommendedName>
        <fullName evidence="3">DUF2493 domain-containing protein</fullName>
    </recommendedName>
</protein>
<dbReference type="EMBL" id="SRRZ01000233">
    <property type="protein sequence ID" value="NQE38482.1"/>
    <property type="molecule type" value="Genomic_DNA"/>
</dbReference>
<evidence type="ECO:0000313" key="1">
    <source>
        <dbReference type="EMBL" id="NQE38482.1"/>
    </source>
</evidence>
<comment type="caution">
    <text evidence="1">The sequence shown here is derived from an EMBL/GenBank/DDBJ whole genome shotgun (WGS) entry which is preliminary data.</text>
</comment>
<name>A0ABX2D770_9CYAN</name>
<keyword evidence="2" id="KW-1185">Reference proteome</keyword>